<protein>
    <submittedName>
        <fullName evidence="10">Disulfide bond formation protein DsbD</fullName>
    </submittedName>
</protein>
<evidence type="ECO:0000256" key="7">
    <source>
        <dbReference type="SAM" id="Phobius"/>
    </source>
</evidence>
<feature type="transmembrane region" description="Helical" evidence="7">
    <location>
        <begin position="419"/>
        <end position="445"/>
    </location>
</feature>
<dbReference type="SUPFAM" id="SSF52833">
    <property type="entry name" value="Thioredoxin-like"/>
    <property type="match status" value="1"/>
</dbReference>
<dbReference type="GO" id="GO:0045454">
    <property type="term" value="P:cell redox homeostasis"/>
    <property type="evidence" value="ECO:0007669"/>
    <property type="project" value="TreeGrafter"/>
</dbReference>
<dbReference type="InterPro" id="IPR035671">
    <property type="entry name" value="DsbD_gamma"/>
</dbReference>
<feature type="transmembrane region" description="Helical" evidence="7">
    <location>
        <begin position="493"/>
        <end position="510"/>
    </location>
</feature>
<dbReference type="InterPro" id="IPR003834">
    <property type="entry name" value="Cyt_c_assmbl_TM_dom"/>
</dbReference>
<dbReference type="InterPro" id="IPR036249">
    <property type="entry name" value="Thioredoxin-like_sf"/>
</dbReference>
<dbReference type="Gene3D" id="3.40.30.10">
    <property type="entry name" value="Glutaredoxin"/>
    <property type="match status" value="1"/>
</dbReference>
<dbReference type="PROSITE" id="PS51352">
    <property type="entry name" value="THIOREDOXIN_2"/>
    <property type="match status" value="1"/>
</dbReference>
<dbReference type="PANTHER" id="PTHR32234">
    <property type="entry name" value="THIOL:DISULFIDE INTERCHANGE PROTEIN DSBD"/>
    <property type="match status" value="1"/>
</dbReference>
<feature type="signal peptide" evidence="8">
    <location>
        <begin position="1"/>
        <end position="31"/>
    </location>
</feature>
<feature type="domain" description="Thioredoxin" evidence="9">
    <location>
        <begin position="566"/>
        <end position="701"/>
    </location>
</feature>
<evidence type="ECO:0000256" key="8">
    <source>
        <dbReference type="SAM" id="SignalP"/>
    </source>
</evidence>
<evidence type="ECO:0000256" key="6">
    <source>
        <dbReference type="ARBA" id="ARBA00023136"/>
    </source>
</evidence>
<evidence type="ECO:0000313" key="10">
    <source>
        <dbReference type="EMBL" id="PZQ48250.1"/>
    </source>
</evidence>
<evidence type="ECO:0000256" key="5">
    <source>
        <dbReference type="ARBA" id="ARBA00022989"/>
    </source>
</evidence>
<organism evidence="10 11">
    <name type="scientific">Micavibrio aeruginosavorus</name>
    <dbReference type="NCBI Taxonomy" id="349221"/>
    <lineage>
        <taxon>Bacteria</taxon>
        <taxon>Pseudomonadati</taxon>
        <taxon>Bdellovibrionota</taxon>
        <taxon>Bdellovibrionia</taxon>
        <taxon>Bdellovibrionales</taxon>
        <taxon>Pseudobdellovibrionaceae</taxon>
        <taxon>Micavibrio</taxon>
    </lineage>
</organism>
<feature type="transmembrane region" description="Helical" evidence="7">
    <location>
        <begin position="516"/>
        <end position="534"/>
    </location>
</feature>
<evidence type="ECO:0000256" key="4">
    <source>
        <dbReference type="ARBA" id="ARBA00022748"/>
    </source>
</evidence>
<feature type="transmembrane region" description="Helical" evidence="7">
    <location>
        <begin position="546"/>
        <end position="567"/>
    </location>
</feature>
<dbReference type="GO" id="GO:0017004">
    <property type="term" value="P:cytochrome complex assembly"/>
    <property type="evidence" value="ECO:0007669"/>
    <property type="project" value="UniProtKB-KW"/>
</dbReference>
<dbReference type="PANTHER" id="PTHR32234:SF3">
    <property type="entry name" value="SUPPRESSION OF COPPER SENSITIVITY PROTEIN"/>
    <property type="match status" value="1"/>
</dbReference>
<gene>
    <name evidence="10" type="ORF">DI551_01810</name>
</gene>
<keyword evidence="8" id="KW-0732">Signal</keyword>
<dbReference type="InterPro" id="IPR028250">
    <property type="entry name" value="DsbDN"/>
</dbReference>
<dbReference type="GO" id="GO:0015035">
    <property type="term" value="F:protein-disulfide reductase activity"/>
    <property type="evidence" value="ECO:0007669"/>
    <property type="project" value="TreeGrafter"/>
</dbReference>
<evidence type="ECO:0000256" key="2">
    <source>
        <dbReference type="ARBA" id="ARBA00022475"/>
    </source>
</evidence>
<evidence type="ECO:0000256" key="1">
    <source>
        <dbReference type="ARBA" id="ARBA00004651"/>
    </source>
</evidence>
<feature type="transmembrane region" description="Helical" evidence="7">
    <location>
        <begin position="295"/>
        <end position="317"/>
    </location>
</feature>
<evidence type="ECO:0000313" key="11">
    <source>
        <dbReference type="Proteomes" id="UP000249417"/>
    </source>
</evidence>
<comment type="subcellular location">
    <subcellularLocation>
        <location evidence="1">Cell membrane</location>
        <topology evidence="1">Multi-pass membrane protein</topology>
    </subcellularLocation>
</comment>
<dbReference type="CDD" id="cd02953">
    <property type="entry name" value="DsbDgamma"/>
    <property type="match status" value="1"/>
</dbReference>
<dbReference type="AlphaFoldDB" id="A0A2W5QA20"/>
<keyword evidence="6 7" id="KW-0472">Membrane</keyword>
<dbReference type="Pfam" id="PF11412">
    <property type="entry name" value="DsbD_N"/>
    <property type="match status" value="1"/>
</dbReference>
<keyword evidence="4" id="KW-0201">Cytochrome c-type biogenesis</keyword>
<evidence type="ECO:0000256" key="3">
    <source>
        <dbReference type="ARBA" id="ARBA00022692"/>
    </source>
</evidence>
<feature type="transmembrane region" description="Helical" evidence="7">
    <location>
        <begin position="377"/>
        <end position="398"/>
    </location>
</feature>
<dbReference type="GO" id="GO:0005886">
    <property type="term" value="C:plasma membrane"/>
    <property type="evidence" value="ECO:0007669"/>
    <property type="project" value="UniProtKB-SubCell"/>
</dbReference>
<proteinExistence type="predicted"/>
<keyword evidence="3 7" id="KW-0812">Transmembrane</keyword>
<dbReference type="Pfam" id="PF02683">
    <property type="entry name" value="DsbD_TM"/>
    <property type="match status" value="1"/>
</dbReference>
<name>A0A2W5QA20_9BACT</name>
<dbReference type="Pfam" id="PF13899">
    <property type="entry name" value="Thioredoxin_7"/>
    <property type="match status" value="1"/>
</dbReference>
<sequence>MKADMFQKRFLFLALVLSFFSIISYTSQANAASNYVSIRLLPEKTALKGGESLTIGIEQTIADGWHTYWVNPGDSGTAPRITWKDEEITASPIEWPIPKKLPMGPLTNFGYEKKVTLLQTITLPENLSDGPQTITADIDVLVCNEICLPESHTVSFTVNDGREPSAAAIEKARAQLPLDMGWPATLAEDKGDLVVAIDTDTPSAFGKLKSIELYPEEWGLILNTETTHATKDVSTLTLRQKRGERALDDVPVSKLVIAYEDASGQRKAVRVSTLDGAAAPGDQTTAFSFTALSKALLLALLGGIVLNLMPCVFPVLSMKALSLVQMKDKELSLARAHGIAYTLGILVCFAAVAGVLIVLKTGGMQVGWGFQLQHPVIILFLAYLFFTLGLNLAGYFEIDFGLSNAGHKLTSRTGLSGSFFTGVLATLVATPCTAPFMGTAMGYALTQDAPVSLLVFLALGFGLALPYLLLSFFPVLRHCLPKPGAWMEKLRQFLAFPMFAAACWLIWVLSQQVSHMSQFAALLGMLAIAFAVWLWKGRPKHIAGHLLYIVVMIASFGFVASTFFTMAPAEPLSSAQQAPQENWEEFSRPKLQEYLDGNDPVFVNMTAAWCITCKVNEKVALSIDSTKKLFADYKVKYLKGDWTNQNPAITSFLEEYGRSGVPIYVYYGPRDQKLGTRPEPVVLPQILTPGLVENAITPKGD</sequence>
<dbReference type="InterPro" id="IPR013766">
    <property type="entry name" value="Thioredoxin_domain"/>
</dbReference>
<reference evidence="10 11" key="1">
    <citation type="submission" date="2017-08" db="EMBL/GenBank/DDBJ databases">
        <title>Infants hospitalized years apart are colonized by the same room-sourced microbial strains.</title>
        <authorList>
            <person name="Brooks B."/>
            <person name="Olm M.R."/>
            <person name="Firek B.A."/>
            <person name="Baker R."/>
            <person name="Thomas B.C."/>
            <person name="Morowitz M.J."/>
            <person name="Banfield J.F."/>
        </authorList>
    </citation>
    <scope>NUCLEOTIDE SEQUENCE [LARGE SCALE GENOMIC DNA]</scope>
    <source>
        <strain evidence="10">S2_005_002_R2_29</strain>
    </source>
</reference>
<feature type="transmembrane region" description="Helical" evidence="7">
    <location>
        <begin position="338"/>
        <end position="357"/>
    </location>
</feature>
<dbReference type="Proteomes" id="UP000249417">
    <property type="component" value="Unassembled WGS sequence"/>
</dbReference>
<feature type="transmembrane region" description="Helical" evidence="7">
    <location>
        <begin position="451"/>
        <end position="473"/>
    </location>
</feature>
<keyword evidence="2" id="KW-1003">Cell membrane</keyword>
<keyword evidence="5 7" id="KW-1133">Transmembrane helix</keyword>
<evidence type="ECO:0000259" key="9">
    <source>
        <dbReference type="PROSITE" id="PS51352"/>
    </source>
</evidence>
<accession>A0A2W5QA20</accession>
<comment type="caution">
    <text evidence="10">The sequence shown here is derived from an EMBL/GenBank/DDBJ whole genome shotgun (WGS) entry which is preliminary data.</text>
</comment>
<dbReference type="EMBL" id="QFQB01000006">
    <property type="protein sequence ID" value="PZQ48250.1"/>
    <property type="molecule type" value="Genomic_DNA"/>
</dbReference>
<feature type="chain" id="PRO_5015992288" evidence="8">
    <location>
        <begin position="32"/>
        <end position="701"/>
    </location>
</feature>